<dbReference type="VEuPathDB" id="TrichDB:TVAGG3_0221270"/>
<evidence type="ECO:0000313" key="4">
    <source>
        <dbReference type="EMBL" id="EAY10523.1"/>
    </source>
</evidence>
<gene>
    <name evidence="4" type="ORF">TVAG_184250</name>
</gene>
<dbReference type="AlphaFoldDB" id="A2E9W1"/>
<dbReference type="InterPro" id="IPR014044">
    <property type="entry name" value="CAP_dom"/>
</dbReference>
<dbReference type="KEGG" id="tva:4768458"/>
<dbReference type="InParanoid" id="A2E9W1"/>
<organism evidence="4 5">
    <name type="scientific">Trichomonas vaginalis (strain ATCC PRA-98 / G3)</name>
    <dbReference type="NCBI Taxonomy" id="412133"/>
    <lineage>
        <taxon>Eukaryota</taxon>
        <taxon>Metamonada</taxon>
        <taxon>Parabasalia</taxon>
        <taxon>Trichomonadida</taxon>
        <taxon>Trichomonadidae</taxon>
        <taxon>Trichomonas</taxon>
    </lineage>
</organism>
<feature type="region of interest" description="Disordered" evidence="1">
    <location>
        <begin position="315"/>
        <end position="382"/>
    </location>
</feature>
<dbReference type="OrthoDB" id="10646245at2759"/>
<feature type="compositionally biased region" description="Polar residues" evidence="1">
    <location>
        <begin position="349"/>
        <end position="382"/>
    </location>
</feature>
<name>A2E9W1_TRIV3</name>
<reference evidence="4" key="1">
    <citation type="submission" date="2006-10" db="EMBL/GenBank/DDBJ databases">
        <authorList>
            <person name="Amadeo P."/>
            <person name="Zhao Q."/>
            <person name="Wortman J."/>
            <person name="Fraser-Liggett C."/>
            <person name="Carlton J."/>
        </authorList>
    </citation>
    <scope>NUCLEOTIDE SEQUENCE</scope>
    <source>
        <strain evidence="4">G3</strain>
    </source>
</reference>
<evidence type="ECO:0000313" key="5">
    <source>
        <dbReference type="Proteomes" id="UP000001542"/>
    </source>
</evidence>
<feature type="domain" description="SCP" evidence="3">
    <location>
        <begin position="99"/>
        <end position="180"/>
    </location>
</feature>
<dbReference type="PANTHER" id="PTHR31607:SF37">
    <property type="entry name" value="FOLLISTATIN-LIKE DOMAIN-CONTAINING PROTEIN"/>
    <property type="match status" value="1"/>
</dbReference>
<evidence type="ECO:0000259" key="3">
    <source>
        <dbReference type="Pfam" id="PF00188"/>
    </source>
</evidence>
<evidence type="ECO:0000256" key="2">
    <source>
        <dbReference type="SAM" id="Phobius"/>
    </source>
</evidence>
<dbReference type="eggNOG" id="ENOG502SCWP">
    <property type="taxonomic scope" value="Eukaryota"/>
</dbReference>
<dbReference type="Proteomes" id="UP000001542">
    <property type="component" value="Unassembled WGS sequence"/>
</dbReference>
<dbReference type="VEuPathDB" id="TrichDB:TVAG_184250"/>
<keyword evidence="2" id="KW-1133">Transmembrane helix</keyword>
<protein>
    <recommendedName>
        <fullName evidence="3">SCP domain-containing protein</fullName>
    </recommendedName>
</protein>
<feature type="transmembrane region" description="Helical" evidence="2">
    <location>
        <begin position="389"/>
        <end position="411"/>
    </location>
</feature>
<dbReference type="CDD" id="cd05379">
    <property type="entry name" value="CAP_bacterial"/>
    <property type="match status" value="1"/>
</dbReference>
<keyword evidence="5" id="KW-1185">Reference proteome</keyword>
<keyword evidence="2" id="KW-0472">Membrane</keyword>
<accession>A2E9W1</accession>
<evidence type="ECO:0000256" key="1">
    <source>
        <dbReference type="SAM" id="MobiDB-lite"/>
    </source>
</evidence>
<dbReference type="PANTHER" id="PTHR31607">
    <property type="entry name" value="DUF1216 DOMAIN-CONTAINING PROTEIN-RELATED"/>
    <property type="match status" value="1"/>
</dbReference>
<dbReference type="EMBL" id="DS113336">
    <property type="protein sequence ID" value="EAY10523.1"/>
    <property type="molecule type" value="Genomic_DNA"/>
</dbReference>
<proteinExistence type="predicted"/>
<reference evidence="4" key="2">
    <citation type="journal article" date="2007" name="Science">
        <title>Draft genome sequence of the sexually transmitted pathogen Trichomonas vaginalis.</title>
        <authorList>
            <person name="Carlton J.M."/>
            <person name="Hirt R.P."/>
            <person name="Silva J.C."/>
            <person name="Delcher A.L."/>
            <person name="Schatz M."/>
            <person name="Zhao Q."/>
            <person name="Wortman J.R."/>
            <person name="Bidwell S.L."/>
            <person name="Alsmark U.C.M."/>
            <person name="Besteiro S."/>
            <person name="Sicheritz-Ponten T."/>
            <person name="Noel C.J."/>
            <person name="Dacks J.B."/>
            <person name="Foster P.G."/>
            <person name="Simillion C."/>
            <person name="Van de Peer Y."/>
            <person name="Miranda-Saavedra D."/>
            <person name="Barton G.J."/>
            <person name="Westrop G.D."/>
            <person name="Mueller S."/>
            <person name="Dessi D."/>
            <person name="Fiori P.L."/>
            <person name="Ren Q."/>
            <person name="Paulsen I."/>
            <person name="Zhang H."/>
            <person name="Bastida-Corcuera F.D."/>
            <person name="Simoes-Barbosa A."/>
            <person name="Brown M.T."/>
            <person name="Hayes R.D."/>
            <person name="Mukherjee M."/>
            <person name="Okumura C.Y."/>
            <person name="Schneider R."/>
            <person name="Smith A.J."/>
            <person name="Vanacova S."/>
            <person name="Villalvazo M."/>
            <person name="Haas B.J."/>
            <person name="Pertea M."/>
            <person name="Feldblyum T.V."/>
            <person name="Utterback T.R."/>
            <person name="Shu C.L."/>
            <person name="Osoegawa K."/>
            <person name="de Jong P.J."/>
            <person name="Hrdy I."/>
            <person name="Horvathova L."/>
            <person name="Zubacova Z."/>
            <person name="Dolezal P."/>
            <person name="Malik S.B."/>
            <person name="Logsdon J.M. Jr."/>
            <person name="Henze K."/>
            <person name="Gupta A."/>
            <person name="Wang C.C."/>
            <person name="Dunne R.L."/>
            <person name="Upcroft J.A."/>
            <person name="Upcroft P."/>
            <person name="White O."/>
            <person name="Salzberg S.L."/>
            <person name="Tang P."/>
            <person name="Chiu C.-H."/>
            <person name="Lee Y.-S."/>
            <person name="Embley T.M."/>
            <person name="Coombs G.H."/>
            <person name="Mottram J.C."/>
            <person name="Tachezy J."/>
            <person name="Fraser-Liggett C.M."/>
            <person name="Johnson P.J."/>
        </authorList>
    </citation>
    <scope>NUCLEOTIDE SEQUENCE [LARGE SCALE GENOMIC DNA]</scope>
    <source>
        <strain evidence="4">G3</strain>
    </source>
</reference>
<sequence length="434" mass="48315">MLISLIYVRFDRLEARTMAEVCSRYKSDVSSISYSFSGKPPYPDQQGTCTQYRYDKESDDNKGLKELNYMRWLVGFNTPVTLDSRYDYEQVQCAICNVKNRRLNHRPSTSTPCYSTAAYAGCSTSNLGAGYGSFDAARAVQQFIQDPGVYNENLGHRRWVFSEGLTSTAFGGAYNSVSSYQQGFTNSVAMKTTMKFGEGTLLFTAYPSPGYFPARFIYNRFSFWAPGIRERGPLQISVSIDGEPQRIGAIVYTTGNYGGNQRGAMFNLTSYPEDRLYQTDYQKLIGRRIDVQVEYNYNVYEYTILPVDCDSAEISTPTPNTPIPITPVQNTPTTKPNITDPPSDHADMPQTNTMQPDSTIPTSENKNQGNETGNQVSNNGSDNGMKKKLIIGIVVGLVLVVIIIVVAIIVIKKASSSQNNNEVEKTEEISTFSI</sequence>
<dbReference type="RefSeq" id="XP_001322746.1">
    <property type="nucleotide sequence ID" value="XM_001322711.1"/>
</dbReference>
<dbReference type="Pfam" id="PF00188">
    <property type="entry name" value="CAP"/>
    <property type="match status" value="1"/>
</dbReference>
<keyword evidence="2" id="KW-0812">Transmembrane</keyword>